<evidence type="ECO:0000313" key="1">
    <source>
        <dbReference type="EMBL" id="CAI9535101.1"/>
    </source>
</evidence>
<reference evidence="1" key="1">
    <citation type="submission" date="2023-05" db="EMBL/GenBank/DDBJ databases">
        <authorList>
            <person name="Stuckert A."/>
        </authorList>
    </citation>
    <scope>NUCLEOTIDE SEQUENCE</scope>
</reference>
<proteinExistence type="predicted"/>
<organism evidence="1 2">
    <name type="scientific">Staurois parvus</name>
    <dbReference type="NCBI Taxonomy" id="386267"/>
    <lineage>
        <taxon>Eukaryota</taxon>
        <taxon>Metazoa</taxon>
        <taxon>Chordata</taxon>
        <taxon>Craniata</taxon>
        <taxon>Vertebrata</taxon>
        <taxon>Euteleostomi</taxon>
        <taxon>Amphibia</taxon>
        <taxon>Batrachia</taxon>
        <taxon>Anura</taxon>
        <taxon>Neobatrachia</taxon>
        <taxon>Ranoidea</taxon>
        <taxon>Ranidae</taxon>
        <taxon>Staurois</taxon>
    </lineage>
</organism>
<sequence length="72" mass="8443">SSASSPVIGRLCAFPELQFWRPITSEKAEPSSRANIQWTNRMKEQPRFLDRIVVGPEPVRGIVPHNWYYWEE</sequence>
<dbReference type="EMBL" id="CATNWA010000243">
    <property type="protein sequence ID" value="CAI9535101.1"/>
    <property type="molecule type" value="Genomic_DNA"/>
</dbReference>
<name>A0ABN9AKF9_9NEOB</name>
<protein>
    <submittedName>
        <fullName evidence="1">Uncharacterized protein</fullName>
    </submittedName>
</protein>
<evidence type="ECO:0000313" key="2">
    <source>
        <dbReference type="Proteomes" id="UP001162483"/>
    </source>
</evidence>
<gene>
    <name evidence="1" type="ORF">SPARVUS_LOCUS797685</name>
</gene>
<comment type="caution">
    <text evidence="1">The sequence shown here is derived from an EMBL/GenBank/DDBJ whole genome shotgun (WGS) entry which is preliminary data.</text>
</comment>
<keyword evidence="2" id="KW-1185">Reference proteome</keyword>
<feature type="non-terminal residue" evidence="1">
    <location>
        <position position="1"/>
    </location>
</feature>
<accession>A0ABN9AKF9</accession>
<dbReference type="Proteomes" id="UP001162483">
    <property type="component" value="Unassembled WGS sequence"/>
</dbReference>